<dbReference type="InterPro" id="IPR038268">
    <property type="entry name" value="RHH_sf"/>
</dbReference>
<protein>
    <submittedName>
        <fullName evidence="3">Ribbon-helix-helix domain-containing protein</fullName>
    </submittedName>
</protein>
<proteinExistence type="predicted"/>
<evidence type="ECO:0000313" key="3">
    <source>
        <dbReference type="EMBL" id="SDW43154.1"/>
    </source>
</evidence>
<sequence length="106" mass="11094">MTDPSAPAPDAAPEADPPPVAAAAAAGDRAQTHPDYAPPEKRSLTLRGHRSSVTLEPDFWMAFRGLAAARGLAINALAVEIDEARPPDVGLATAIRLYVLENVRSA</sequence>
<gene>
    <name evidence="3" type="ORF">SAMN05444336_101993</name>
</gene>
<name>A0A1H2TIS2_9RHOB</name>
<evidence type="ECO:0000259" key="2">
    <source>
        <dbReference type="Pfam" id="PF13467"/>
    </source>
</evidence>
<keyword evidence="4" id="KW-1185">Reference proteome</keyword>
<dbReference type="InterPro" id="IPR027373">
    <property type="entry name" value="RHH_dom"/>
</dbReference>
<feature type="domain" description="Ribbon-helix-helix" evidence="2">
    <location>
        <begin position="39"/>
        <end position="102"/>
    </location>
</feature>
<evidence type="ECO:0000313" key="4">
    <source>
        <dbReference type="Proteomes" id="UP000199118"/>
    </source>
</evidence>
<dbReference type="Gene3D" id="1.10.3990.20">
    <property type="entry name" value="protein bp1543"/>
    <property type="match status" value="1"/>
</dbReference>
<dbReference type="AlphaFoldDB" id="A0A1H2TIS2"/>
<dbReference type="STRING" id="356660.SAMN05444336_101993"/>
<organism evidence="3 4">
    <name type="scientific">Albimonas donghaensis</name>
    <dbReference type="NCBI Taxonomy" id="356660"/>
    <lineage>
        <taxon>Bacteria</taxon>
        <taxon>Pseudomonadati</taxon>
        <taxon>Pseudomonadota</taxon>
        <taxon>Alphaproteobacteria</taxon>
        <taxon>Rhodobacterales</taxon>
        <taxon>Paracoccaceae</taxon>
        <taxon>Albimonas</taxon>
    </lineage>
</organism>
<reference evidence="3 4" key="1">
    <citation type="submission" date="2016-10" db="EMBL/GenBank/DDBJ databases">
        <authorList>
            <person name="de Groot N.N."/>
        </authorList>
    </citation>
    <scope>NUCLEOTIDE SEQUENCE [LARGE SCALE GENOMIC DNA]</scope>
    <source>
        <strain evidence="3 4">DSM 17890</strain>
    </source>
</reference>
<dbReference type="Proteomes" id="UP000199118">
    <property type="component" value="Unassembled WGS sequence"/>
</dbReference>
<feature type="region of interest" description="Disordered" evidence="1">
    <location>
        <begin position="1"/>
        <end position="49"/>
    </location>
</feature>
<dbReference type="Pfam" id="PF13467">
    <property type="entry name" value="RHH_4"/>
    <property type="match status" value="1"/>
</dbReference>
<accession>A0A1H2TIS2</accession>
<feature type="compositionally biased region" description="Low complexity" evidence="1">
    <location>
        <begin position="1"/>
        <end position="14"/>
    </location>
</feature>
<dbReference type="EMBL" id="FNMZ01000001">
    <property type="protein sequence ID" value="SDW43154.1"/>
    <property type="molecule type" value="Genomic_DNA"/>
</dbReference>
<evidence type="ECO:0000256" key="1">
    <source>
        <dbReference type="SAM" id="MobiDB-lite"/>
    </source>
</evidence>